<name>A0AAN6YHA8_9PEZI</name>
<dbReference type="InterPro" id="IPR003163">
    <property type="entry name" value="Tscrpt_reg_HTH_APSES-type"/>
</dbReference>
<evidence type="ECO:0000313" key="3">
    <source>
        <dbReference type="EMBL" id="KAK4218580.1"/>
    </source>
</evidence>
<feature type="region of interest" description="Disordered" evidence="1">
    <location>
        <begin position="257"/>
        <end position="489"/>
    </location>
</feature>
<dbReference type="SUPFAM" id="SSF54616">
    <property type="entry name" value="DNA-binding domain of Mlu1-box binding protein MBP1"/>
    <property type="match status" value="1"/>
</dbReference>
<feature type="compositionally biased region" description="Low complexity" evidence="1">
    <location>
        <begin position="465"/>
        <end position="479"/>
    </location>
</feature>
<feature type="compositionally biased region" description="Low complexity" evidence="1">
    <location>
        <begin position="639"/>
        <end position="656"/>
    </location>
</feature>
<dbReference type="EMBL" id="MU858052">
    <property type="protein sequence ID" value="KAK4218580.1"/>
    <property type="molecule type" value="Genomic_DNA"/>
</dbReference>
<feature type="compositionally biased region" description="Basic and acidic residues" evidence="1">
    <location>
        <begin position="701"/>
        <end position="711"/>
    </location>
</feature>
<feature type="region of interest" description="Disordered" evidence="1">
    <location>
        <begin position="220"/>
        <end position="242"/>
    </location>
</feature>
<feature type="compositionally biased region" description="Low complexity" evidence="1">
    <location>
        <begin position="293"/>
        <end position="310"/>
    </location>
</feature>
<feature type="compositionally biased region" description="Basic and acidic residues" evidence="1">
    <location>
        <begin position="521"/>
        <end position="544"/>
    </location>
</feature>
<feature type="compositionally biased region" description="Basic and acidic residues" evidence="1">
    <location>
        <begin position="339"/>
        <end position="354"/>
    </location>
</feature>
<feature type="compositionally biased region" description="Basic residues" evidence="1">
    <location>
        <begin position="667"/>
        <end position="679"/>
    </location>
</feature>
<feature type="region of interest" description="Disordered" evidence="1">
    <location>
        <begin position="502"/>
        <end position="608"/>
    </location>
</feature>
<feature type="region of interest" description="Disordered" evidence="1">
    <location>
        <begin position="628"/>
        <end position="745"/>
    </location>
</feature>
<feature type="compositionally biased region" description="Polar residues" evidence="1">
    <location>
        <begin position="416"/>
        <end position="426"/>
    </location>
</feature>
<feature type="compositionally biased region" description="Low complexity" evidence="1">
    <location>
        <begin position="511"/>
        <end position="520"/>
    </location>
</feature>
<evidence type="ECO:0000259" key="2">
    <source>
        <dbReference type="PROSITE" id="PS51299"/>
    </source>
</evidence>
<organism evidence="3 4">
    <name type="scientific">Rhypophila decipiens</name>
    <dbReference type="NCBI Taxonomy" id="261697"/>
    <lineage>
        <taxon>Eukaryota</taxon>
        <taxon>Fungi</taxon>
        <taxon>Dikarya</taxon>
        <taxon>Ascomycota</taxon>
        <taxon>Pezizomycotina</taxon>
        <taxon>Sordariomycetes</taxon>
        <taxon>Sordariomycetidae</taxon>
        <taxon>Sordariales</taxon>
        <taxon>Naviculisporaceae</taxon>
        <taxon>Rhypophila</taxon>
    </lineage>
</organism>
<dbReference type="Gene3D" id="3.10.260.10">
    <property type="entry name" value="Transcription regulator HTH, APSES-type DNA-binding domain"/>
    <property type="match status" value="1"/>
</dbReference>
<gene>
    <name evidence="3" type="ORF">QBC37DRAFT_189582</name>
</gene>
<dbReference type="AlphaFoldDB" id="A0AAN6YHA8"/>
<comment type="caution">
    <text evidence="3">The sequence shown here is derived from an EMBL/GenBank/DDBJ whole genome shotgun (WGS) entry which is preliminary data.</text>
</comment>
<dbReference type="PANTHER" id="PTHR43828:SF5">
    <property type="entry name" value="TRANSCRIPTIONAL REPRESSOR XBP1"/>
    <property type="match status" value="1"/>
</dbReference>
<dbReference type="InterPro" id="IPR036887">
    <property type="entry name" value="HTH_APSES_sf"/>
</dbReference>
<feature type="compositionally biased region" description="Low complexity" evidence="1">
    <location>
        <begin position="715"/>
        <end position="728"/>
    </location>
</feature>
<accession>A0AAN6YHA8</accession>
<dbReference type="PROSITE" id="PS51299">
    <property type="entry name" value="HTH_APSES"/>
    <property type="match status" value="1"/>
</dbReference>
<dbReference type="GO" id="GO:0030907">
    <property type="term" value="C:MBF transcription complex"/>
    <property type="evidence" value="ECO:0007669"/>
    <property type="project" value="TreeGrafter"/>
</dbReference>
<dbReference type="GO" id="GO:0033309">
    <property type="term" value="C:SBF transcription complex"/>
    <property type="evidence" value="ECO:0007669"/>
    <property type="project" value="TreeGrafter"/>
</dbReference>
<dbReference type="GO" id="GO:0003677">
    <property type="term" value="F:DNA binding"/>
    <property type="evidence" value="ECO:0007669"/>
    <property type="project" value="InterPro"/>
</dbReference>
<feature type="compositionally biased region" description="Basic and acidic residues" evidence="1">
    <location>
        <begin position="628"/>
        <end position="638"/>
    </location>
</feature>
<feature type="compositionally biased region" description="Basic and acidic residues" evidence="1">
    <location>
        <begin position="427"/>
        <end position="444"/>
    </location>
</feature>
<dbReference type="GO" id="GO:0000981">
    <property type="term" value="F:DNA-binding transcription factor activity, RNA polymerase II-specific"/>
    <property type="evidence" value="ECO:0007669"/>
    <property type="project" value="UniProtKB-ARBA"/>
</dbReference>
<dbReference type="PANTHER" id="PTHR43828">
    <property type="entry name" value="ASPARAGINASE"/>
    <property type="match status" value="1"/>
</dbReference>
<protein>
    <recommendedName>
        <fullName evidence="2">HTH APSES-type domain-containing protein</fullName>
    </recommendedName>
</protein>
<feature type="compositionally biased region" description="Polar residues" evidence="1">
    <location>
        <begin position="358"/>
        <end position="372"/>
    </location>
</feature>
<evidence type="ECO:0000313" key="4">
    <source>
        <dbReference type="Proteomes" id="UP001301769"/>
    </source>
</evidence>
<feature type="domain" description="HTH APSES-type" evidence="2">
    <location>
        <begin position="73"/>
        <end position="191"/>
    </location>
</feature>
<sequence>MGSMLPLTAILNPSGGEQESSFTPRPSPSTAINFYPFEDLGEASVREIRKYQIHSFGRIRDSCRRIPYNTGKRDFYEKTGRTCFEVFQYDFKIPGSDTTWTVMWDYKIGLVRTTPFFKCCDYSKTISAKMLNQNPGLRDISHSITGGAIRAQGYWMPFECARAVCATFCYPIAGALIPLFGPKFPSECIPPNTQHYARMTISPAIIQRSKREAEEFRRLYGNMPSPPTHSLPNSTRPTHGHASYRAVGASPALAYHHHHGGWQTGTDSDVEGSSLDRFPRLPPLQTAHLPTPALSSAESSYNASSTAQSSPRFWTAVNHPRDTRGHVYPPQYAPSYSQHEWHSKSRYHHLEPDPYRSAVSSPPASSGTTSHHQFYHQPVLPLPSSTTREAPPPPRESQRQVLPPYRPPGGTAFRAVNSSSSFSPSQRHGDSKRPFDDYYDHDYDAGESANGSSPEAPSPKVFHGSSSKAQVQVQSQSQSNLRHHSKPVEARRCSLVVAVAGSDTSSLGRGKNNTSSNSSKESSDRTTSESEEERDRDARRRALVDRSNSTLAPMVGGIYQPSRRDSSGGRSCLKSPHKNDRPSGAAAAAAATRSDDGDKTKRTPSFSGAERVAALTLLHLGILDKEKKEHANSKDHSSSRQQQSQAAAAAARGSSSPPREVGEKSHGGHGHGRSPRPRPRHADTPPYPYGETIYAIPSRRTPKESYTRATEEEVSGSTTTTAAAHASSIPRRGSRDRKRRKGRSI</sequence>
<evidence type="ECO:0000256" key="1">
    <source>
        <dbReference type="SAM" id="MobiDB-lite"/>
    </source>
</evidence>
<keyword evidence="4" id="KW-1185">Reference proteome</keyword>
<dbReference type="InterPro" id="IPR051642">
    <property type="entry name" value="SWI6-like"/>
</dbReference>
<feature type="compositionally biased region" description="Basic residues" evidence="1">
    <location>
        <begin position="732"/>
        <end position="745"/>
    </location>
</feature>
<reference evidence="3" key="1">
    <citation type="journal article" date="2023" name="Mol. Phylogenet. Evol.">
        <title>Genome-scale phylogeny and comparative genomics of the fungal order Sordariales.</title>
        <authorList>
            <person name="Hensen N."/>
            <person name="Bonometti L."/>
            <person name="Westerberg I."/>
            <person name="Brannstrom I.O."/>
            <person name="Guillou S."/>
            <person name="Cros-Aarteil S."/>
            <person name="Calhoun S."/>
            <person name="Haridas S."/>
            <person name="Kuo A."/>
            <person name="Mondo S."/>
            <person name="Pangilinan J."/>
            <person name="Riley R."/>
            <person name="LaButti K."/>
            <person name="Andreopoulos B."/>
            <person name="Lipzen A."/>
            <person name="Chen C."/>
            <person name="Yan M."/>
            <person name="Daum C."/>
            <person name="Ng V."/>
            <person name="Clum A."/>
            <person name="Steindorff A."/>
            <person name="Ohm R.A."/>
            <person name="Martin F."/>
            <person name="Silar P."/>
            <person name="Natvig D.O."/>
            <person name="Lalanne C."/>
            <person name="Gautier V."/>
            <person name="Ament-Velasquez S.L."/>
            <person name="Kruys A."/>
            <person name="Hutchinson M.I."/>
            <person name="Powell A.J."/>
            <person name="Barry K."/>
            <person name="Miller A.N."/>
            <person name="Grigoriev I.V."/>
            <person name="Debuchy R."/>
            <person name="Gladieux P."/>
            <person name="Hiltunen Thoren M."/>
            <person name="Johannesson H."/>
        </authorList>
    </citation>
    <scope>NUCLEOTIDE SEQUENCE</scope>
    <source>
        <strain evidence="3">PSN293</strain>
    </source>
</reference>
<reference evidence="3" key="2">
    <citation type="submission" date="2023-05" db="EMBL/GenBank/DDBJ databases">
        <authorList>
            <consortium name="Lawrence Berkeley National Laboratory"/>
            <person name="Steindorff A."/>
            <person name="Hensen N."/>
            <person name="Bonometti L."/>
            <person name="Westerberg I."/>
            <person name="Brannstrom I.O."/>
            <person name="Guillou S."/>
            <person name="Cros-Aarteil S."/>
            <person name="Calhoun S."/>
            <person name="Haridas S."/>
            <person name="Kuo A."/>
            <person name="Mondo S."/>
            <person name="Pangilinan J."/>
            <person name="Riley R."/>
            <person name="Labutti K."/>
            <person name="Andreopoulos B."/>
            <person name="Lipzen A."/>
            <person name="Chen C."/>
            <person name="Yanf M."/>
            <person name="Daum C."/>
            <person name="Ng V."/>
            <person name="Clum A."/>
            <person name="Ohm R."/>
            <person name="Martin F."/>
            <person name="Silar P."/>
            <person name="Natvig D."/>
            <person name="Lalanne C."/>
            <person name="Gautier V."/>
            <person name="Ament-Velasquez S.L."/>
            <person name="Kruys A."/>
            <person name="Hutchinson M.I."/>
            <person name="Powell A.J."/>
            <person name="Barry K."/>
            <person name="Miller A.N."/>
            <person name="Grigoriev I.V."/>
            <person name="Debuchy R."/>
            <person name="Gladieux P."/>
            <person name="Thoren M.H."/>
            <person name="Johannesson H."/>
        </authorList>
    </citation>
    <scope>NUCLEOTIDE SEQUENCE</scope>
    <source>
        <strain evidence="3">PSN293</strain>
    </source>
</reference>
<dbReference type="Proteomes" id="UP001301769">
    <property type="component" value="Unassembled WGS sequence"/>
</dbReference>
<proteinExistence type="predicted"/>